<keyword evidence="2" id="KW-0472">Membrane</keyword>
<feature type="region of interest" description="Disordered" evidence="1">
    <location>
        <begin position="561"/>
        <end position="581"/>
    </location>
</feature>
<feature type="compositionally biased region" description="Basic residues" evidence="1">
    <location>
        <begin position="569"/>
        <end position="581"/>
    </location>
</feature>
<accession>B1X0A2</accession>
<keyword evidence="4" id="KW-1185">Reference proteome</keyword>
<gene>
    <name evidence="3" type="ordered locus">cce_0252</name>
</gene>
<feature type="transmembrane region" description="Helical" evidence="2">
    <location>
        <begin position="335"/>
        <end position="354"/>
    </location>
</feature>
<evidence type="ECO:0000313" key="4">
    <source>
        <dbReference type="Proteomes" id="UP000001203"/>
    </source>
</evidence>
<dbReference type="HOGENOM" id="CLU_502190_0_0_3"/>
<dbReference type="RefSeq" id="WP_009546746.1">
    <property type="nucleotide sequence ID" value="NC_010546.1"/>
</dbReference>
<feature type="transmembrane region" description="Helical" evidence="2">
    <location>
        <begin position="212"/>
        <end position="231"/>
    </location>
</feature>
<feature type="transmembrane region" description="Helical" evidence="2">
    <location>
        <begin position="507"/>
        <end position="525"/>
    </location>
</feature>
<feature type="transmembrane region" description="Helical" evidence="2">
    <location>
        <begin position="87"/>
        <end position="104"/>
    </location>
</feature>
<feature type="transmembrane region" description="Helical" evidence="2">
    <location>
        <begin position="313"/>
        <end position="330"/>
    </location>
</feature>
<evidence type="ECO:0000313" key="3">
    <source>
        <dbReference type="EMBL" id="ACB49603.1"/>
    </source>
</evidence>
<keyword evidence="2" id="KW-0812">Transmembrane</keyword>
<dbReference type="InterPro" id="IPR049753">
    <property type="entry name" value="EPS_HpsL-like"/>
</dbReference>
<feature type="transmembrane region" description="Helical" evidence="2">
    <location>
        <begin position="360"/>
        <end position="379"/>
    </location>
</feature>
<dbReference type="AlphaFoldDB" id="B1X0A2"/>
<feature type="transmembrane region" description="Helical" evidence="2">
    <location>
        <begin position="531"/>
        <end position="548"/>
    </location>
</feature>
<dbReference type="NCBIfam" id="NF038300">
    <property type="entry name" value="EPS_HpsL"/>
    <property type="match status" value="1"/>
</dbReference>
<feature type="transmembrane region" description="Helical" evidence="2">
    <location>
        <begin position="243"/>
        <end position="262"/>
    </location>
</feature>
<dbReference type="EMBL" id="CP000806">
    <property type="protein sequence ID" value="ACB49603.1"/>
    <property type="molecule type" value="Genomic_DNA"/>
</dbReference>
<dbReference type="STRING" id="43989.cce_0252"/>
<feature type="transmembrane region" description="Helical" evidence="2">
    <location>
        <begin position="39"/>
        <end position="59"/>
    </location>
</feature>
<dbReference type="eggNOG" id="COG3307">
    <property type="taxonomic scope" value="Bacteria"/>
</dbReference>
<evidence type="ECO:0000256" key="1">
    <source>
        <dbReference type="SAM" id="MobiDB-lite"/>
    </source>
</evidence>
<feature type="transmembrane region" description="Helical" evidence="2">
    <location>
        <begin position="475"/>
        <end position="495"/>
    </location>
</feature>
<name>B1X0A2_CROS5</name>
<feature type="transmembrane region" description="Helical" evidence="2">
    <location>
        <begin position="139"/>
        <end position="160"/>
    </location>
</feature>
<evidence type="ECO:0008006" key="5">
    <source>
        <dbReference type="Google" id="ProtNLM"/>
    </source>
</evidence>
<dbReference type="Proteomes" id="UP000001203">
    <property type="component" value="Chromosome circular"/>
</dbReference>
<evidence type="ECO:0000256" key="2">
    <source>
        <dbReference type="SAM" id="Phobius"/>
    </source>
</evidence>
<keyword evidence="2" id="KW-1133">Transmembrane helix</keyword>
<proteinExistence type="predicted"/>
<dbReference type="OrthoDB" id="524903at2"/>
<feature type="transmembrane region" description="Helical" evidence="2">
    <location>
        <begin position="384"/>
        <end position="402"/>
    </location>
</feature>
<reference evidence="3 4" key="1">
    <citation type="journal article" date="2008" name="Proc. Natl. Acad. Sci. U.S.A.">
        <title>The genome of Cyanothece 51142, a unicellular diazotrophic cyanobacterium important in the marine nitrogen cycle.</title>
        <authorList>
            <person name="Welsh E.A."/>
            <person name="Liberton M."/>
            <person name="Stoeckel J."/>
            <person name="Loh T."/>
            <person name="Elvitigala T."/>
            <person name="Wang C."/>
            <person name="Wollam A."/>
            <person name="Fulton R.S."/>
            <person name="Clifton S.W."/>
            <person name="Jacobs J.M."/>
            <person name="Aurora R."/>
            <person name="Ghosh B.K."/>
            <person name="Sherman L.A."/>
            <person name="Smith R.D."/>
            <person name="Wilson R.K."/>
            <person name="Pakrasi H.B."/>
        </authorList>
    </citation>
    <scope>NUCLEOTIDE SEQUENCE [LARGE SCALE GENOMIC DNA]</scope>
    <source>
        <strain evidence="4">ATCC 51142 / BH68</strain>
    </source>
</reference>
<sequence length="581" mass="65391">MRLSQGKRKSRKKHKETLSVNIKDKLAQKRKARENRRKLMGLIGFSLFFAILVGVPLSFTISPKIGVSVGLLIPSLIICYNYPRTALWAFLIYMPFSGTVTYWIGGGNALFQLSKDGFYIPALLGLMQDCRKKRKPIVVSKPLLTTLILLLVCALLTLLFVNGFKQFLPTCDSLSEYDKFLRDANGQLILDQNGVVITTPCKESIPFAQGLLGLKILLGYVPLIFCAYYLIQDKKRLLFLGRLLVVLAIICCALAFIQYWMLKTGRCAGTDHLVGEDLFKPKLDAKCFVGGSLLYAPSQGQIRLPGTFVSPWHWAWFLVANAAICFSVAFSDTAFFWRNCGLVGMAMVFVNSIICGQRLALAAVPAILIAMLFLTGKFADIKRFIPVGIGLSVVLFVGFSFFNPDFIQERIDSFVDRWNASPPYLFIQQQFDYAIRNQKGLLGRGLGAATNSTRIFGEVALVETYHPKLLFEMGYLGLGAFMIFVTHLCVLTFKAYRPLKDESLRSFASGFWVFILIISYFPYWYPLDTDPVAIYYWFFAGVILRMPLIDKEEQAKLKAQQAAEDASKKRVKTKRKTPSVI</sequence>
<organism evidence="3 4">
    <name type="scientific">Crocosphaera subtropica (strain ATCC 51142 / BH68)</name>
    <name type="common">Cyanothece sp. (strain ATCC 51142)</name>
    <dbReference type="NCBI Taxonomy" id="43989"/>
    <lineage>
        <taxon>Bacteria</taxon>
        <taxon>Bacillati</taxon>
        <taxon>Cyanobacteriota</taxon>
        <taxon>Cyanophyceae</taxon>
        <taxon>Oscillatoriophycideae</taxon>
        <taxon>Chroococcales</taxon>
        <taxon>Aphanothecaceae</taxon>
        <taxon>Crocosphaera</taxon>
        <taxon>Crocosphaera subtropica</taxon>
    </lineage>
</organism>
<protein>
    <recommendedName>
        <fullName evidence="5">Bacterial cell division membrane protein</fullName>
    </recommendedName>
</protein>
<dbReference type="KEGG" id="cyt:cce_0252"/>